<accession>L8JMJ8</accession>
<dbReference type="PANTHER" id="PTHR34071">
    <property type="entry name" value="5-NITROIMIDAZOLE ANTIBIOTICS RESISTANCE PROTEIN, NIMA-FAMILY-RELATED PROTEIN-RELATED"/>
    <property type="match status" value="1"/>
</dbReference>
<dbReference type="eggNOG" id="COG3467">
    <property type="taxonomic scope" value="Bacteria"/>
</dbReference>
<dbReference type="Proteomes" id="UP000011135">
    <property type="component" value="Unassembled WGS sequence"/>
</dbReference>
<dbReference type="RefSeq" id="WP_009581232.1">
    <property type="nucleotide sequence ID" value="NZ_AMZN01000055.1"/>
</dbReference>
<evidence type="ECO:0000313" key="1">
    <source>
        <dbReference type="EMBL" id="ELR70141.1"/>
    </source>
</evidence>
<dbReference type="EMBL" id="AMZN01000055">
    <property type="protein sequence ID" value="ELR70141.1"/>
    <property type="molecule type" value="Genomic_DNA"/>
</dbReference>
<dbReference type="STRING" id="1237149.C900_03826"/>
<keyword evidence="2" id="KW-1185">Reference proteome</keyword>
<reference evidence="1 2" key="1">
    <citation type="submission" date="2012-12" db="EMBL/GenBank/DDBJ databases">
        <title>Genome assembly of Fulvivirga imtechensis AK7.</title>
        <authorList>
            <person name="Nupur N."/>
            <person name="Khatri I."/>
            <person name="Kumar R."/>
            <person name="Subramanian S."/>
            <person name="Pinnaka A."/>
        </authorList>
    </citation>
    <scope>NUCLEOTIDE SEQUENCE [LARGE SCALE GENOMIC DNA]</scope>
    <source>
        <strain evidence="1 2">AK7</strain>
    </source>
</reference>
<evidence type="ECO:0008006" key="3">
    <source>
        <dbReference type="Google" id="ProtNLM"/>
    </source>
</evidence>
<name>L8JMJ8_9BACT</name>
<dbReference type="Pfam" id="PF12900">
    <property type="entry name" value="Pyridox_ox_2"/>
    <property type="match status" value="1"/>
</dbReference>
<dbReference type="OrthoDB" id="9794935at2"/>
<dbReference type="InterPro" id="IPR012349">
    <property type="entry name" value="Split_barrel_FMN-bd"/>
</dbReference>
<protein>
    <recommendedName>
        <fullName evidence="3">Pyridoxamine 5'-phosphate oxidase-related, FMN-binding protein</fullName>
    </recommendedName>
</protein>
<gene>
    <name evidence="1" type="ORF">C900_03826</name>
</gene>
<dbReference type="Gene3D" id="2.30.110.10">
    <property type="entry name" value="Electron Transport, Fmn-binding Protein, Chain A"/>
    <property type="match status" value="1"/>
</dbReference>
<proteinExistence type="predicted"/>
<dbReference type="AlphaFoldDB" id="L8JMJ8"/>
<dbReference type="PANTHER" id="PTHR34071:SF2">
    <property type="entry name" value="FLAVIN-NUCLEOTIDE-BINDING PROTEIN"/>
    <property type="match status" value="1"/>
</dbReference>
<comment type="caution">
    <text evidence="1">The sequence shown here is derived from an EMBL/GenBank/DDBJ whole genome shotgun (WGS) entry which is preliminary data.</text>
</comment>
<dbReference type="InterPro" id="IPR024747">
    <property type="entry name" value="Pyridox_Oxase-rel"/>
</dbReference>
<dbReference type="SUPFAM" id="SSF50475">
    <property type="entry name" value="FMN-binding split barrel"/>
    <property type="match status" value="1"/>
</dbReference>
<organism evidence="1 2">
    <name type="scientific">Fulvivirga imtechensis AK7</name>
    <dbReference type="NCBI Taxonomy" id="1237149"/>
    <lineage>
        <taxon>Bacteria</taxon>
        <taxon>Pseudomonadati</taxon>
        <taxon>Bacteroidota</taxon>
        <taxon>Cytophagia</taxon>
        <taxon>Cytophagales</taxon>
        <taxon>Fulvivirgaceae</taxon>
        <taxon>Fulvivirga</taxon>
    </lineage>
</organism>
<sequence>MLGVLTDEQIDQVLHSQTIGRLGCYASGEIYVVPVTYAFDGQHIYAHSREGMKIRMMRENKQVCFEVDAIQNMANWRSVILWGTFEELQEQSAQKQAMKVMDSKLSPLITSATARPHRQTMIPHFVEKERKPIIYRIHIDRKTGRFEKSDEQV</sequence>
<evidence type="ECO:0000313" key="2">
    <source>
        <dbReference type="Proteomes" id="UP000011135"/>
    </source>
</evidence>